<dbReference type="InterPro" id="IPR029044">
    <property type="entry name" value="Nucleotide-diphossugar_trans"/>
</dbReference>
<sequence>MKPISSLHTILLSVVVIGRNEGERLVRCLHSVQTMHEPGGAVEIIYVDSNSRDNSVKNAQEIGAKVIEVRPERPSAALGRNAGWRESQGEYVLFLDGDTVLHADFVAQSLGEFSDPKVAVVWGHRREIHPEQSLFNRVLDLDWIYPPGPSEFCGGDAIMRRTVLEQVDGFDASLIAGEEPELCQRIRTLGYSILHVDRPMTGHDLAMTGWAAYWRRAFRAGYAYADVADRLKDGPFPLWVREAKRNWIHAMVLLGLPMSGVFAGFAFGSWWPLVLVTVSLGGLAIRTAVKVRWKARGNPLTLLLYGIHSHLQQIPICFGQIAWMRDRRNRQKRLLIEYK</sequence>
<protein>
    <submittedName>
        <fullName evidence="8">Glycosyl transferase family 2</fullName>
    </submittedName>
</protein>
<keyword evidence="5 6" id="KW-0472">Membrane</keyword>
<dbReference type="GO" id="GO:0005886">
    <property type="term" value="C:plasma membrane"/>
    <property type="evidence" value="ECO:0007669"/>
    <property type="project" value="UniProtKB-SubCell"/>
</dbReference>
<dbReference type="GO" id="GO:0016757">
    <property type="term" value="F:glycosyltransferase activity"/>
    <property type="evidence" value="ECO:0007669"/>
    <property type="project" value="UniProtKB-KW"/>
</dbReference>
<comment type="subcellular location">
    <subcellularLocation>
        <location evidence="1">Cell membrane</location>
    </subcellularLocation>
</comment>
<evidence type="ECO:0000313" key="8">
    <source>
        <dbReference type="EMBL" id="PZN75398.1"/>
    </source>
</evidence>
<dbReference type="SUPFAM" id="SSF53448">
    <property type="entry name" value="Nucleotide-diphospho-sugar transferases"/>
    <property type="match status" value="1"/>
</dbReference>
<organism evidence="8 9">
    <name type="scientific">Candidatus Methylumidiphilus alinenensis</name>
    <dbReference type="NCBI Taxonomy" id="2202197"/>
    <lineage>
        <taxon>Bacteria</taxon>
        <taxon>Pseudomonadati</taxon>
        <taxon>Pseudomonadota</taxon>
        <taxon>Gammaproteobacteria</taxon>
        <taxon>Methylococcales</taxon>
        <taxon>Candidatus Methylumidiphilus</taxon>
    </lineage>
</organism>
<keyword evidence="2" id="KW-1003">Cell membrane</keyword>
<proteinExistence type="predicted"/>
<dbReference type="PANTHER" id="PTHR43646">
    <property type="entry name" value="GLYCOSYLTRANSFERASE"/>
    <property type="match status" value="1"/>
</dbReference>
<keyword evidence="6" id="KW-1133">Transmembrane helix</keyword>
<dbReference type="PANTHER" id="PTHR43646:SF2">
    <property type="entry name" value="GLYCOSYLTRANSFERASE 2-LIKE DOMAIN-CONTAINING PROTEIN"/>
    <property type="match status" value="1"/>
</dbReference>
<gene>
    <name evidence="8" type="ORF">DM484_18845</name>
</gene>
<name>A0A2W4R5P3_9GAMM</name>
<evidence type="ECO:0000256" key="4">
    <source>
        <dbReference type="ARBA" id="ARBA00022679"/>
    </source>
</evidence>
<accession>A0A2W4R5P3</accession>
<reference evidence="8 9" key="1">
    <citation type="journal article" date="2018" name="Aquat. Microb. Ecol.">
        <title>Gammaproteobacterial methanotrophs dominate.</title>
        <authorList>
            <person name="Rissanen A.J."/>
            <person name="Saarenheimo J."/>
            <person name="Tiirola M."/>
            <person name="Peura S."/>
            <person name="Aalto S.L."/>
            <person name="Karvinen A."/>
            <person name="Nykanen H."/>
        </authorList>
    </citation>
    <scope>NUCLEOTIDE SEQUENCE [LARGE SCALE GENOMIC DNA]</scope>
    <source>
        <strain evidence="8">AMbin10</strain>
    </source>
</reference>
<dbReference type="Proteomes" id="UP000249396">
    <property type="component" value="Unassembled WGS sequence"/>
</dbReference>
<evidence type="ECO:0000256" key="3">
    <source>
        <dbReference type="ARBA" id="ARBA00022676"/>
    </source>
</evidence>
<evidence type="ECO:0000313" key="9">
    <source>
        <dbReference type="Proteomes" id="UP000249396"/>
    </source>
</evidence>
<dbReference type="Gene3D" id="3.90.550.10">
    <property type="entry name" value="Spore Coat Polysaccharide Biosynthesis Protein SpsA, Chain A"/>
    <property type="match status" value="1"/>
</dbReference>
<keyword evidence="6" id="KW-0812">Transmembrane</keyword>
<evidence type="ECO:0000256" key="6">
    <source>
        <dbReference type="SAM" id="Phobius"/>
    </source>
</evidence>
<dbReference type="InterPro" id="IPR001173">
    <property type="entry name" value="Glyco_trans_2-like"/>
</dbReference>
<evidence type="ECO:0000256" key="2">
    <source>
        <dbReference type="ARBA" id="ARBA00022475"/>
    </source>
</evidence>
<evidence type="ECO:0000259" key="7">
    <source>
        <dbReference type="Pfam" id="PF00535"/>
    </source>
</evidence>
<keyword evidence="3" id="KW-0328">Glycosyltransferase</keyword>
<dbReference type="Pfam" id="PF00535">
    <property type="entry name" value="Glycos_transf_2"/>
    <property type="match status" value="1"/>
</dbReference>
<evidence type="ECO:0000256" key="5">
    <source>
        <dbReference type="ARBA" id="ARBA00023136"/>
    </source>
</evidence>
<feature type="domain" description="Glycosyltransferase 2-like" evidence="7">
    <location>
        <begin position="13"/>
        <end position="139"/>
    </location>
</feature>
<dbReference type="AlphaFoldDB" id="A0A2W4R5P3"/>
<evidence type="ECO:0000256" key="1">
    <source>
        <dbReference type="ARBA" id="ARBA00004236"/>
    </source>
</evidence>
<keyword evidence="4 8" id="KW-0808">Transferase</keyword>
<feature type="transmembrane region" description="Helical" evidence="6">
    <location>
        <begin position="271"/>
        <end position="289"/>
    </location>
</feature>
<dbReference type="EMBL" id="QJPH01000386">
    <property type="protein sequence ID" value="PZN75398.1"/>
    <property type="molecule type" value="Genomic_DNA"/>
</dbReference>
<comment type="caution">
    <text evidence="8">The sequence shown here is derived from an EMBL/GenBank/DDBJ whole genome shotgun (WGS) entry which is preliminary data.</text>
</comment>